<dbReference type="Gene3D" id="1.20.1640.10">
    <property type="entry name" value="Multidrug efflux transporter AcrB transmembrane domain"/>
    <property type="match status" value="1"/>
</dbReference>
<keyword evidence="1" id="KW-0472">Membrane</keyword>
<gene>
    <name evidence="4" type="ORF">BECKSD772D_GA0070982_100344</name>
    <name evidence="3" type="ORF">BECKSD772E_GA0070983_10348</name>
    <name evidence="2" type="ORF">BECKSD772F_GA0070984_102631</name>
</gene>
<dbReference type="GO" id="GO:0022857">
    <property type="term" value="F:transmembrane transporter activity"/>
    <property type="evidence" value="ECO:0007669"/>
    <property type="project" value="InterPro"/>
</dbReference>
<evidence type="ECO:0000256" key="1">
    <source>
        <dbReference type="SAM" id="Phobius"/>
    </source>
</evidence>
<dbReference type="EMBL" id="CAADHB010000003">
    <property type="protein sequence ID" value="VFK77887.1"/>
    <property type="molecule type" value="Genomic_DNA"/>
</dbReference>
<name>A0A451BHX5_9GAMM</name>
<reference evidence="4" key="1">
    <citation type="submission" date="2019-02" db="EMBL/GenBank/DDBJ databases">
        <authorList>
            <person name="Gruber-Vodicka R. H."/>
            <person name="Seah K. B. B."/>
        </authorList>
    </citation>
    <scope>NUCLEOTIDE SEQUENCE</scope>
    <source>
        <strain evidence="4">BECK_S127</strain>
        <strain evidence="3">BECK_S1320</strain>
        <strain evidence="2">BECK_S1321</strain>
    </source>
</reference>
<keyword evidence="1" id="KW-0812">Transmembrane</keyword>
<organism evidence="4">
    <name type="scientific">Candidatus Kentrum sp. SD</name>
    <dbReference type="NCBI Taxonomy" id="2126332"/>
    <lineage>
        <taxon>Bacteria</taxon>
        <taxon>Pseudomonadati</taxon>
        <taxon>Pseudomonadota</taxon>
        <taxon>Gammaproteobacteria</taxon>
        <taxon>Candidatus Kentrum</taxon>
    </lineage>
</organism>
<dbReference type="EMBL" id="CAADFU010000034">
    <property type="protein sequence ID" value="VFK44154.1"/>
    <property type="molecule type" value="Genomic_DNA"/>
</dbReference>
<dbReference type="Pfam" id="PF00873">
    <property type="entry name" value="ACR_tran"/>
    <property type="match status" value="1"/>
</dbReference>
<dbReference type="AlphaFoldDB" id="A0A451BHX5"/>
<proteinExistence type="predicted"/>
<dbReference type="GO" id="GO:0016020">
    <property type="term" value="C:membrane"/>
    <property type="evidence" value="ECO:0007669"/>
    <property type="project" value="InterPro"/>
</dbReference>
<accession>A0A451BHX5</accession>
<feature type="transmembrane region" description="Helical" evidence="1">
    <location>
        <begin position="37"/>
        <end position="60"/>
    </location>
</feature>
<evidence type="ECO:0000313" key="4">
    <source>
        <dbReference type="EMBL" id="VFK77887.1"/>
    </source>
</evidence>
<evidence type="ECO:0000313" key="2">
    <source>
        <dbReference type="EMBL" id="VFK38645.1"/>
    </source>
</evidence>
<dbReference type="EMBL" id="CAADFR010000026">
    <property type="protein sequence ID" value="VFK38645.1"/>
    <property type="molecule type" value="Genomic_DNA"/>
</dbReference>
<dbReference type="SUPFAM" id="SSF82866">
    <property type="entry name" value="Multidrug efflux transporter AcrB transmembrane domain"/>
    <property type="match status" value="1"/>
</dbReference>
<keyword evidence="1" id="KW-1133">Transmembrane helix</keyword>
<evidence type="ECO:0000313" key="3">
    <source>
        <dbReference type="EMBL" id="VFK44154.1"/>
    </source>
</evidence>
<protein>
    <submittedName>
        <fullName evidence="4">AcrB/AcrD/AcrF family protein</fullName>
    </submittedName>
</protein>
<sequence length="151" mass="17026">MIHFGRRDRTLMIMLSLSVALVGGLWALDLAGYNLSVAVGVGFIALGGLAVEATTIMVVYMDFRMRERAPANRTELVDAVQGWRIDAASARVDDCHHRVREVIADLYLRWLGRGCHAPDCITDGWWYGNHRYILFISRSALQMDLLLTVLY</sequence>
<dbReference type="InterPro" id="IPR001036">
    <property type="entry name" value="Acrflvin-R"/>
</dbReference>